<dbReference type="Proteomes" id="UP001206595">
    <property type="component" value="Unassembled WGS sequence"/>
</dbReference>
<dbReference type="GO" id="GO:0005634">
    <property type="term" value="C:nucleus"/>
    <property type="evidence" value="ECO:0007669"/>
    <property type="project" value="TreeGrafter"/>
</dbReference>
<dbReference type="InterPro" id="IPR008928">
    <property type="entry name" value="6-hairpin_glycosidase_sf"/>
</dbReference>
<feature type="domain" description="Glycosyl hydrolase family 92 N-terminal" evidence="3">
    <location>
        <begin position="62"/>
        <end position="293"/>
    </location>
</feature>
<dbReference type="GeneID" id="75915034"/>
<dbReference type="GO" id="GO:0006516">
    <property type="term" value="P:glycoprotein catabolic process"/>
    <property type="evidence" value="ECO:0007669"/>
    <property type="project" value="TreeGrafter"/>
</dbReference>
<dbReference type="InterPro" id="IPR012939">
    <property type="entry name" value="Glyco_hydro_92"/>
</dbReference>
<reference evidence="4" key="2">
    <citation type="journal article" date="2022" name="Proc. Natl. Acad. Sci. U.S.A.">
        <title>Diploid-dominant life cycles characterize the early evolution of Fungi.</title>
        <authorList>
            <person name="Amses K.R."/>
            <person name="Simmons D.R."/>
            <person name="Longcore J.E."/>
            <person name="Mondo S.J."/>
            <person name="Seto K."/>
            <person name="Jeronimo G.H."/>
            <person name="Bonds A.E."/>
            <person name="Quandt C.A."/>
            <person name="Davis W.J."/>
            <person name="Chang Y."/>
            <person name="Federici B.A."/>
            <person name="Kuo A."/>
            <person name="LaButti K."/>
            <person name="Pangilinan J."/>
            <person name="Andreopoulos W."/>
            <person name="Tritt A."/>
            <person name="Riley R."/>
            <person name="Hundley H."/>
            <person name="Johnson J."/>
            <person name="Lipzen A."/>
            <person name="Barry K."/>
            <person name="Lang B.F."/>
            <person name="Cuomo C.A."/>
            <person name="Buchler N.E."/>
            <person name="Grigoriev I.V."/>
            <person name="Spatafora J.W."/>
            <person name="Stajich J.E."/>
            <person name="James T.Y."/>
        </authorList>
    </citation>
    <scope>NUCLEOTIDE SEQUENCE</scope>
    <source>
        <strain evidence="4">AG</strain>
    </source>
</reference>
<dbReference type="EMBL" id="MU620925">
    <property type="protein sequence ID" value="KAI8578906.1"/>
    <property type="molecule type" value="Genomic_DNA"/>
</dbReference>
<dbReference type="AlphaFoldDB" id="A0AAD5E9L3"/>
<proteinExistence type="predicted"/>
<keyword evidence="5" id="KW-1185">Reference proteome</keyword>
<keyword evidence="1" id="KW-1133">Transmembrane helix</keyword>
<evidence type="ECO:0000259" key="3">
    <source>
        <dbReference type="Pfam" id="PF17678"/>
    </source>
</evidence>
<dbReference type="InterPro" id="IPR014718">
    <property type="entry name" value="GH-type_carb-bd"/>
</dbReference>
<dbReference type="GO" id="GO:0005975">
    <property type="term" value="P:carbohydrate metabolic process"/>
    <property type="evidence" value="ECO:0007669"/>
    <property type="project" value="InterPro"/>
</dbReference>
<dbReference type="PANTHER" id="PTHR12143">
    <property type="entry name" value="PEPTIDE N-GLYCANASE PNGASE -RELATED"/>
    <property type="match status" value="1"/>
</dbReference>
<evidence type="ECO:0008006" key="6">
    <source>
        <dbReference type="Google" id="ProtNLM"/>
    </source>
</evidence>
<dbReference type="InterPro" id="IPR041371">
    <property type="entry name" value="GH92_N"/>
</dbReference>
<evidence type="ECO:0000313" key="4">
    <source>
        <dbReference type="EMBL" id="KAI8578906.1"/>
    </source>
</evidence>
<dbReference type="NCBIfam" id="TIGR01180">
    <property type="entry name" value="aman2_put"/>
    <property type="match status" value="1"/>
</dbReference>
<dbReference type="GO" id="GO:0005829">
    <property type="term" value="C:cytosol"/>
    <property type="evidence" value="ECO:0007669"/>
    <property type="project" value="TreeGrafter"/>
</dbReference>
<keyword evidence="1" id="KW-0812">Transmembrane</keyword>
<evidence type="ECO:0000313" key="5">
    <source>
        <dbReference type="Proteomes" id="UP001206595"/>
    </source>
</evidence>
<feature type="domain" description="Glycosyl hydrolase family 92" evidence="2">
    <location>
        <begin position="299"/>
        <end position="775"/>
    </location>
</feature>
<keyword evidence="1" id="KW-0472">Membrane</keyword>
<dbReference type="PANTHER" id="PTHR12143:SF42">
    <property type="entry name" value="PUTATIVE SUBFAMILY (AFU_ORTHOLOGUE AFUA_6G13760)-RELATED"/>
    <property type="match status" value="1"/>
</dbReference>
<dbReference type="SUPFAM" id="SSF48208">
    <property type="entry name" value="Six-hairpin glycosidases"/>
    <property type="match status" value="1"/>
</dbReference>
<dbReference type="Gene3D" id="1.20.1610.10">
    <property type="entry name" value="alpha-1,2-mannosidases domains"/>
    <property type="match status" value="1"/>
</dbReference>
<evidence type="ECO:0000259" key="2">
    <source>
        <dbReference type="Pfam" id="PF07971"/>
    </source>
</evidence>
<dbReference type="Gene3D" id="2.70.98.10">
    <property type="match status" value="1"/>
</dbReference>
<dbReference type="RefSeq" id="XP_051443910.1">
    <property type="nucleotide sequence ID" value="XM_051589689.1"/>
</dbReference>
<evidence type="ECO:0000256" key="1">
    <source>
        <dbReference type="SAM" id="Phobius"/>
    </source>
</evidence>
<protein>
    <recommendedName>
        <fullName evidence="6">Glycoside hydrolase family 92 protein</fullName>
    </recommendedName>
</protein>
<dbReference type="FunFam" id="3.30.2080.10:FF:000001">
    <property type="entry name" value="Alpha-1,2-mannosidase subfamily"/>
    <property type="match status" value="1"/>
</dbReference>
<accession>A0AAD5E9L3</accession>
<reference evidence="4" key="1">
    <citation type="submission" date="2021-06" db="EMBL/GenBank/DDBJ databases">
        <authorList>
            <consortium name="DOE Joint Genome Institute"/>
            <person name="Mondo S.J."/>
            <person name="Amses K.R."/>
            <person name="Simmons D.R."/>
            <person name="Longcore J.E."/>
            <person name="Seto K."/>
            <person name="Alves G.H."/>
            <person name="Bonds A.E."/>
            <person name="Quandt C.A."/>
            <person name="Davis W.J."/>
            <person name="Chang Y."/>
            <person name="Letcher P.M."/>
            <person name="Powell M.J."/>
            <person name="Kuo A."/>
            <person name="Labutti K."/>
            <person name="Pangilinan J."/>
            <person name="Andreopoulos W."/>
            <person name="Tritt A."/>
            <person name="Riley R."/>
            <person name="Hundley H."/>
            <person name="Johnson J."/>
            <person name="Lipzen A."/>
            <person name="Barry K."/>
            <person name="Berbee M.L."/>
            <person name="Buchler N.E."/>
            <person name="Grigoriev I.V."/>
            <person name="Spatafora J.W."/>
            <person name="Stajich J.E."/>
            <person name="James T.Y."/>
        </authorList>
    </citation>
    <scope>NUCLEOTIDE SEQUENCE</scope>
    <source>
        <strain evidence="4">AG</strain>
    </source>
</reference>
<dbReference type="Pfam" id="PF17678">
    <property type="entry name" value="Glyco_hydro_92N"/>
    <property type="match status" value="1"/>
</dbReference>
<organism evidence="4 5">
    <name type="scientific">Umbelopsis ramanniana AG</name>
    <dbReference type="NCBI Taxonomy" id="1314678"/>
    <lineage>
        <taxon>Eukaryota</taxon>
        <taxon>Fungi</taxon>
        <taxon>Fungi incertae sedis</taxon>
        <taxon>Mucoromycota</taxon>
        <taxon>Mucoromycotina</taxon>
        <taxon>Umbelopsidomycetes</taxon>
        <taxon>Umbelopsidales</taxon>
        <taxon>Umbelopsidaceae</taxon>
        <taxon>Umbelopsis</taxon>
    </lineage>
</organism>
<dbReference type="GO" id="GO:0030246">
    <property type="term" value="F:carbohydrate binding"/>
    <property type="evidence" value="ECO:0007669"/>
    <property type="project" value="InterPro"/>
</dbReference>
<dbReference type="GO" id="GO:0000224">
    <property type="term" value="F:peptide-N4-(N-acetyl-beta-glucosaminyl)asparagine amidase activity"/>
    <property type="evidence" value="ECO:0007669"/>
    <property type="project" value="TreeGrafter"/>
</dbReference>
<gene>
    <name evidence="4" type="ORF">K450DRAFT_245076</name>
</gene>
<dbReference type="InterPro" id="IPR005887">
    <property type="entry name" value="GH92_a_mannosidase_put"/>
</dbReference>
<dbReference type="Gene3D" id="1.20.1050.60">
    <property type="entry name" value="alpha-1,2-mannosidase"/>
    <property type="match status" value="1"/>
</dbReference>
<feature type="transmembrane region" description="Helical" evidence="1">
    <location>
        <begin position="15"/>
        <end position="33"/>
    </location>
</feature>
<dbReference type="Gene3D" id="3.30.2080.10">
    <property type="entry name" value="GH92 mannosidase domain"/>
    <property type="match status" value="1"/>
</dbReference>
<dbReference type="Pfam" id="PF07971">
    <property type="entry name" value="Glyco_hydro_92"/>
    <property type="match status" value="1"/>
</dbReference>
<comment type="caution">
    <text evidence="4">The sequence shown here is derived from an EMBL/GenBank/DDBJ whole genome shotgun (WGS) entry which is preliminary data.</text>
</comment>
<sequence length="798" mass="89289">MTTFRLPRRSSSGRFILRACIVLAVTVLFFLVARVSPSSRVTRLVSHNDNTDNFYYRDNTIYVDPFIGTSGPGHVFPGATLPFGIAKPGPDMTGNDNQAGYNPSGIIRGFSQLHSDGNPSYGNIQVQPLAGEEWEIWDYASLRIEGSQVASPGYFAIGLDRFNVTVEMTAAHKTSVFRYDFHNASKVAVMINVGRDLMESFMGGMINLDRDKRENTRITGYGTYRPSFAPTGAFKVFFCTDFNLKPSSAALFDDQLHNETETTLTGGWGGLGALVQFDTMTLEEPLISRVGISFVSEAQACASAEDEVPAFDFDLTHMAAKKTWEDTLGKIRVDGGTEDDKVLFYSSLYRHFISPVNKTGENPKWESSEPYYDDFYCLWDTYHGVMPLYAMTHSQPLAEMVRGLIDIYRNEGYMPDCYMGMGPGYSQGGSNAEMPLTDFLVKHGANYGGVSWEDGFQAMMKDATVEPMYQGWTVHGRTDIEFYSENGYAPAPEDSTYDAPQRSARSASRTIEYSRNDFAIALAAHQLGNTSVYKEYLARANNWINLWNPDVEEDGFSGFIMPRYQNGSWDLYPPQFCGPTLNHFSCFLDSRGGEFYEESSWIYSFSAPQDQIKLIELMGGPEQYVKRLDHYFDKGYHDMGDEPAFLIPYLYNWAGRIDKTTDIIRTLLRTHFSTNSSGLPGNDDSGAEGSFVVWSMMGFYPVSGTDVYLLSSPLFTETSLLIGPNQVFTIVANNLTDTNRYIQKATLNGQPFDRSWFRHSEIAGESGARLELEMGAEWTGYGVKKLPPAITGDVSWVQ</sequence>
<dbReference type="InterPro" id="IPR050883">
    <property type="entry name" value="PNGase"/>
</dbReference>
<name>A0AAD5E9L3_UMBRA</name>